<evidence type="ECO:0008006" key="4">
    <source>
        <dbReference type="Google" id="ProtNLM"/>
    </source>
</evidence>
<dbReference type="SUPFAM" id="SSF52540">
    <property type="entry name" value="P-loop containing nucleoside triphosphate hydrolases"/>
    <property type="match status" value="1"/>
</dbReference>
<evidence type="ECO:0000313" key="2">
    <source>
        <dbReference type="EMBL" id="EPS61432.1"/>
    </source>
</evidence>
<gene>
    <name evidence="2" type="ORF">M569_13365</name>
</gene>
<dbReference type="OrthoDB" id="2015035at2759"/>
<feature type="transmembrane region" description="Helical" evidence="1">
    <location>
        <begin position="12"/>
        <end position="31"/>
    </location>
</feature>
<keyword evidence="3" id="KW-1185">Reference proteome</keyword>
<feature type="non-terminal residue" evidence="2">
    <location>
        <position position="326"/>
    </location>
</feature>
<organism evidence="2 3">
    <name type="scientific">Genlisea aurea</name>
    <dbReference type="NCBI Taxonomy" id="192259"/>
    <lineage>
        <taxon>Eukaryota</taxon>
        <taxon>Viridiplantae</taxon>
        <taxon>Streptophyta</taxon>
        <taxon>Embryophyta</taxon>
        <taxon>Tracheophyta</taxon>
        <taxon>Spermatophyta</taxon>
        <taxon>Magnoliopsida</taxon>
        <taxon>eudicotyledons</taxon>
        <taxon>Gunneridae</taxon>
        <taxon>Pentapetalae</taxon>
        <taxon>asterids</taxon>
        <taxon>lamiids</taxon>
        <taxon>Lamiales</taxon>
        <taxon>Lentibulariaceae</taxon>
        <taxon>Genlisea</taxon>
    </lineage>
</organism>
<proteinExistence type="predicted"/>
<reference evidence="2 3" key="1">
    <citation type="journal article" date="2013" name="BMC Genomics">
        <title>The miniature genome of a carnivorous plant Genlisea aurea contains a low number of genes and short non-coding sequences.</title>
        <authorList>
            <person name="Leushkin E.V."/>
            <person name="Sutormin R.A."/>
            <person name="Nabieva E.R."/>
            <person name="Penin A.A."/>
            <person name="Kondrashov A.S."/>
            <person name="Logacheva M.D."/>
        </authorList>
    </citation>
    <scope>NUCLEOTIDE SEQUENCE [LARGE SCALE GENOMIC DNA]</scope>
</reference>
<protein>
    <recommendedName>
        <fullName evidence="4">Sulfotransferase</fullName>
    </recommendedName>
</protein>
<name>S8DP13_9LAMI</name>
<keyword evidence="1" id="KW-0472">Membrane</keyword>
<evidence type="ECO:0000313" key="3">
    <source>
        <dbReference type="Proteomes" id="UP000015453"/>
    </source>
</evidence>
<comment type="caution">
    <text evidence="2">The sequence shown here is derived from an EMBL/GenBank/DDBJ whole genome shotgun (WGS) entry which is preliminary data.</text>
</comment>
<dbReference type="PANTHER" id="PTHR32175:SF26">
    <property type="entry name" value="PROTEIN, PUTATIVE, EXPRESSED-RELATED"/>
    <property type="match status" value="1"/>
</dbReference>
<dbReference type="InterPro" id="IPR052796">
    <property type="entry name" value="Nod_factor_sulfotransferase"/>
</dbReference>
<dbReference type="AlphaFoldDB" id="S8DP13"/>
<dbReference type="Proteomes" id="UP000015453">
    <property type="component" value="Unassembled WGS sequence"/>
</dbReference>
<keyword evidence="1" id="KW-0812">Transmembrane</keyword>
<keyword evidence="1" id="KW-1133">Transmembrane helix</keyword>
<dbReference type="EMBL" id="AUSU01006854">
    <property type="protein sequence ID" value="EPS61432.1"/>
    <property type="molecule type" value="Genomic_DNA"/>
</dbReference>
<dbReference type="InterPro" id="IPR027417">
    <property type="entry name" value="P-loop_NTPase"/>
</dbReference>
<sequence>LNLRAQKKQPLTLWIIAIILMSFYGMCVHRNDIEIDTTPLVYLLEASNTTLVERSCNLTGIGPSERPYVHFPIPKTFDRGECGCNPVKYFVILSMPRSGTGWINSMLHSHTNISINSETFFGDDRRKNIVKILEVLKEVFSMDLTNSKNKVECTGAVGFVWMLHQGVIAYHREIVGYFKMYGVLSIFLFRRNVLRRHVSMVAASTEQIGNSTDQYHVESKDQAEILAKYRARINTKALIDVLKRDEELMAKCIEYFGKMPHITLYYEDLLENHEQLLDEVQDFLSMPLQKLSSKQVKIHNGPLLSYVRNWRRVVRTLEGTKYEKYL</sequence>
<accession>S8DP13</accession>
<dbReference type="Gene3D" id="3.40.50.300">
    <property type="entry name" value="P-loop containing nucleotide triphosphate hydrolases"/>
    <property type="match status" value="1"/>
</dbReference>
<feature type="non-terminal residue" evidence="2">
    <location>
        <position position="1"/>
    </location>
</feature>
<dbReference type="PANTHER" id="PTHR32175">
    <property type="entry name" value="PROTEIN, PUTATIVE, EXPRESSED-RELATED"/>
    <property type="match status" value="1"/>
</dbReference>
<evidence type="ECO:0000256" key="1">
    <source>
        <dbReference type="SAM" id="Phobius"/>
    </source>
</evidence>